<name>A0A7W2TT94_9GAMM</name>
<organism evidence="3 4">
    <name type="scientific">Sediminihaliea albiluteola</name>
    <dbReference type="NCBI Taxonomy" id="2758564"/>
    <lineage>
        <taxon>Bacteria</taxon>
        <taxon>Pseudomonadati</taxon>
        <taxon>Pseudomonadota</taxon>
        <taxon>Gammaproteobacteria</taxon>
        <taxon>Cellvibrionales</taxon>
        <taxon>Halieaceae</taxon>
        <taxon>Sediminihaliea</taxon>
    </lineage>
</organism>
<dbReference type="Pfam" id="PF13439">
    <property type="entry name" value="Glyco_transf_4"/>
    <property type="match status" value="1"/>
</dbReference>
<dbReference type="Proteomes" id="UP000539350">
    <property type="component" value="Unassembled WGS sequence"/>
</dbReference>
<sequence length="333" mass="36932">MWFPTTKANTGTDAYTERLVKGLNEQGFKAEITWLPLRAEYAPWSVSAPKAPEWANIVHVNTWLHPRFIPETLPIVATIHHSVHHPDSRSYKGWLRTIYHRHWIAPIERRVLRKASRVISVSQFVASTAKNTLTDVPMQVIYNGVDTALFKASTEPRKPNKPFRLLYVGSWTIRKGIDLLAPIMRELGQDFELYYTGGPGSEKDKQSMPANMFDIGRLQGDHEVVNAMQSADAFLFPSRSEGFSLAVTEAIACGLPVIATNSSSLPETVEDGVTGVLCPKDDVTAFANAARQLAKEGLHANKTGASANKVLSIQQNIAEHIKVYQHISPVAKP</sequence>
<evidence type="ECO:0000313" key="4">
    <source>
        <dbReference type="Proteomes" id="UP000539350"/>
    </source>
</evidence>
<dbReference type="InterPro" id="IPR028098">
    <property type="entry name" value="Glyco_trans_4-like_N"/>
</dbReference>
<protein>
    <submittedName>
        <fullName evidence="3">Glycosyltransferase family 4 protein</fullName>
    </submittedName>
</protein>
<evidence type="ECO:0000313" key="3">
    <source>
        <dbReference type="EMBL" id="MBA6411549.1"/>
    </source>
</evidence>
<dbReference type="EMBL" id="JACFXU010000008">
    <property type="protein sequence ID" value="MBA6411549.1"/>
    <property type="molecule type" value="Genomic_DNA"/>
</dbReference>
<evidence type="ECO:0000259" key="2">
    <source>
        <dbReference type="Pfam" id="PF13439"/>
    </source>
</evidence>
<dbReference type="InterPro" id="IPR001296">
    <property type="entry name" value="Glyco_trans_1"/>
</dbReference>
<accession>A0A7W2TT94</accession>
<comment type="caution">
    <text evidence="3">The sequence shown here is derived from an EMBL/GenBank/DDBJ whole genome shotgun (WGS) entry which is preliminary data.</text>
</comment>
<dbReference type="PANTHER" id="PTHR12526">
    <property type="entry name" value="GLYCOSYLTRANSFERASE"/>
    <property type="match status" value="1"/>
</dbReference>
<dbReference type="GO" id="GO:0016757">
    <property type="term" value="F:glycosyltransferase activity"/>
    <property type="evidence" value="ECO:0007669"/>
    <property type="project" value="InterPro"/>
</dbReference>
<proteinExistence type="predicted"/>
<keyword evidence="4" id="KW-1185">Reference proteome</keyword>
<feature type="domain" description="Glycosyl transferase family 1" evidence="1">
    <location>
        <begin position="155"/>
        <end position="309"/>
    </location>
</feature>
<reference evidence="3 4" key="1">
    <citation type="submission" date="2020-07" db="EMBL/GenBank/DDBJ databases">
        <title>Halieaceae bacterium, F7430, whole genome shotgun sequencing project.</title>
        <authorList>
            <person name="Jiang S."/>
            <person name="Liu Z.W."/>
            <person name="Du Z.J."/>
        </authorList>
    </citation>
    <scope>NUCLEOTIDE SEQUENCE [LARGE SCALE GENOMIC DNA]</scope>
    <source>
        <strain evidence="3 4">F7430</strain>
    </source>
</reference>
<evidence type="ECO:0000259" key="1">
    <source>
        <dbReference type="Pfam" id="PF00534"/>
    </source>
</evidence>
<dbReference type="AlphaFoldDB" id="A0A7W2TT94"/>
<dbReference type="Pfam" id="PF00534">
    <property type="entry name" value="Glycos_transf_1"/>
    <property type="match status" value="1"/>
</dbReference>
<dbReference type="GO" id="GO:1901135">
    <property type="term" value="P:carbohydrate derivative metabolic process"/>
    <property type="evidence" value="ECO:0007669"/>
    <property type="project" value="UniProtKB-ARBA"/>
</dbReference>
<keyword evidence="3" id="KW-0808">Transferase</keyword>
<dbReference type="CDD" id="cd03801">
    <property type="entry name" value="GT4_PimA-like"/>
    <property type="match status" value="1"/>
</dbReference>
<gene>
    <name evidence="3" type="ORF">H2508_00250</name>
</gene>
<dbReference type="SUPFAM" id="SSF53756">
    <property type="entry name" value="UDP-Glycosyltransferase/glycogen phosphorylase"/>
    <property type="match status" value="1"/>
</dbReference>
<feature type="domain" description="Glycosyltransferase subfamily 4-like N-terminal" evidence="2">
    <location>
        <begin position="54"/>
        <end position="148"/>
    </location>
</feature>
<dbReference type="Gene3D" id="3.40.50.2000">
    <property type="entry name" value="Glycogen Phosphorylase B"/>
    <property type="match status" value="2"/>
</dbReference>